<feature type="region of interest" description="Disordered" evidence="1">
    <location>
        <begin position="27"/>
        <end position="60"/>
    </location>
</feature>
<feature type="signal peptide" evidence="3">
    <location>
        <begin position="1"/>
        <end position="21"/>
    </location>
</feature>
<gene>
    <name evidence="4" type="ORF">NBR_LOCUS9653</name>
</gene>
<feature type="transmembrane region" description="Helical" evidence="2">
    <location>
        <begin position="125"/>
        <end position="147"/>
    </location>
</feature>
<proteinExistence type="predicted"/>
<evidence type="ECO:0000256" key="2">
    <source>
        <dbReference type="SAM" id="Phobius"/>
    </source>
</evidence>
<evidence type="ECO:0000313" key="4">
    <source>
        <dbReference type="EMBL" id="VDL73242.1"/>
    </source>
</evidence>
<evidence type="ECO:0000313" key="6">
    <source>
        <dbReference type="WBParaSite" id="NBR_0000965201-mRNA-1"/>
    </source>
</evidence>
<dbReference type="Proteomes" id="UP000271162">
    <property type="component" value="Unassembled WGS sequence"/>
</dbReference>
<dbReference type="OMA" id="NKKQAYR"/>
<reference evidence="6" key="1">
    <citation type="submission" date="2017-02" db="UniProtKB">
        <authorList>
            <consortium name="WormBaseParasite"/>
        </authorList>
    </citation>
    <scope>IDENTIFICATION</scope>
</reference>
<evidence type="ECO:0000256" key="3">
    <source>
        <dbReference type="SAM" id="SignalP"/>
    </source>
</evidence>
<reference evidence="4 5" key="2">
    <citation type="submission" date="2018-11" db="EMBL/GenBank/DDBJ databases">
        <authorList>
            <consortium name="Pathogen Informatics"/>
        </authorList>
    </citation>
    <scope>NUCLEOTIDE SEQUENCE [LARGE SCALE GENOMIC DNA]</scope>
</reference>
<evidence type="ECO:0000256" key="1">
    <source>
        <dbReference type="SAM" id="MobiDB-lite"/>
    </source>
</evidence>
<dbReference type="WBParaSite" id="NBR_0000965201-mRNA-1">
    <property type="protein sequence ID" value="NBR_0000965201-mRNA-1"/>
    <property type="gene ID" value="NBR_0000965201"/>
</dbReference>
<feature type="chain" id="PRO_5043125145" evidence="3">
    <location>
        <begin position="22"/>
        <end position="176"/>
    </location>
</feature>
<dbReference type="EMBL" id="UYSL01020173">
    <property type="protein sequence ID" value="VDL73242.1"/>
    <property type="molecule type" value="Genomic_DNA"/>
</dbReference>
<dbReference type="AlphaFoldDB" id="A0A0N4Y1X6"/>
<name>A0A0N4Y1X6_NIPBR</name>
<protein>
    <submittedName>
        <fullName evidence="6">Si:ch73-389k6.1</fullName>
    </submittedName>
</protein>
<keyword evidence="2" id="KW-0472">Membrane</keyword>
<keyword evidence="2" id="KW-0812">Transmembrane</keyword>
<evidence type="ECO:0000313" key="5">
    <source>
        <dbReference type="Proteomes" id="UP000271162"/>
    </source>
</evidence>
<keyword evidence="3" id="KW-0732">Signal</keyword>
<organism evidence="6">
    <name type="scientific">Nippostrongylus brasiliensis</name>
    <name type="common">Rat hookworm</name>
    <dbReference type="NCBI Taxonomy" id="27835"/>
    <lineage>
        <taxon>Eukaryota</taxon>
        <taxon>Metazoa</taxon>
        <taxon>Ecdysozoa</taxon>
        <taxon>Nematoda</taxon>
        <taxon>Chromadorea</taxon>
        <taxon>Rhabditida</taxon>
        <taxon>Rhabditina</taxon>
        <taxon>Rhabditomorpha</taxon>
        <taxon>Strongyloidea</taxon>
        <taxon>Heligmosomidae</taxon>
        <taxon>Nippostrongylus</taxon>
    </lineage>
</organism>
<keyword evidence="5" id="KW-1185">Reference proteome</keyword>
<keyword evidence="2" id="KW-1133">Transmembrane helix</keyword>
<sequence>MKNRKLFILLSLSLVFSSIFTQSIDEEEPHPLVEGSGGDSVSDDEDIEGSLLPPDSNYASTTIVHPRLTHTTTPSEKVKTAVKYTTVMKIQRISTFATSTPGITVRPVPGDSAVSRTSFSTSTTFIILGLLVLLIVIIIAVVCVACCRSGSNTKNPVMVSSKIGFTARFAIQCWLQ</sequence>
<accession>A0A0N4Y1X6</accession>